<evidence type="ECO:0000313" key="3">
    <source>
        <dbReference type="EMBL" id="MYM53691.1"/>
    </source>
</evidence>
<name>A0A6L8LCD7_9RHOB</name>
<keyword evidence="4" id="KW-1185">Reference proteome</keyword>
<feature type="region of interest" description="Disordered" evidence="1">
    <location>
        <begin position="275"/>
        <end position="299"/>
    </location>
</feature>
<evidence type="ECO:0000313" key="4">
    <source>
        <dbReference type="Proteomes" id="UP000479043"/>
    </source>
</evidence>
<feature type="region of interest" description="Disordered" evidence="1">
    <location>
        <begin position="557"/>
        <end position="612"/>
    </location>
</feature>
<feature type="region of interest" description="Disordered" evidence="1">
    <location>
        <begin position="54"/>
        <end position="97"/>
    </location>
</feature>
<dbReference type="EMBL" id="WWEN01000001">
    <property type="protein sequence ID" value="MYM53691.1"/>
    <property type="molecule type" value="Genomic_DNA"/>
</dbReference>
<dbReference type="Gene3D" id="3.30.750.140">
    <property type="match status" value="1"/>
</dbReference>
<feature type="region of interest" description="Disordered" evidence="1">
    <location>
        <begin position="1"/>
        <end position="30"/>
    </location>
</feature>
<feature type="compositionally biased region" description="Polar residues" evidence="1">
    <location>
        <begin position="585"/>
        <end position="601"/>
    </location>
</feature>
<dbReference type="AlphaFoldDB" id="A0A6L8LCD7"/>
<feature type="domain" description="Flagellar hook-length control protein-like C-terminal" evidence="2">
    <location>
        <begin position="491"/>
        <end position="568"/>
    </location>
</feature>
<feature type="compositionally biased region" description="Polar residues" evidence="1">
    <location>
        <begin position="67"/>
        <end position="80"/>
    </location>
</feature>
<dbReference type="Pfam" id="PF02120">
    <property type="entry name" value="Flg_hook"/>
    <property type="match status" value="1"/>
</dbReference>
<dbReference type="CDD" id="cd17470">
    <property type="entry name" value="T3SS_Flik_C"/>
    <property type="match status" value="1"/>
</dbReference>
<dbReference type="InterPro" id="IPR021136">
    <property type="entry name" value="Flagellar_hook_control-like_C"/>
</dbReference>
<organism evidence="3 4">
    <name type="scientific">Thalassovita mangrovi</name>
    <dbReference type="NCBI Taxonomy" id="2692236"/>
    <lineage>
        <taxon>Bacteria</taxon>
        <taxon>Pseudomonadati</taxon>
        <taxon>Pseudomonadota</taxon>
        <taxon>Alphaproteobacteria</taxon>
        <taxon>Rhodobacterales</taxon>
        <taxon>Roseobacteraceae</taxon>
        <taxon>Thalassovita</taxon>
    </lineage>
</organism>
<protein>
    <recommendedName>
        <fullName evidence="2">Flagellar hook-length control protein-like C-terminal domain-containing protein</fullName>
    </recommendedName>
</protein>
<comment type="caution">
    <text evidence="3">The sequence shown here is derived from an EMBL/GenBank/DDBJ whole genome shotgun (WGS) entry which is preliminary data.</text>
</comment>
<sequence>MPQTVTPVTASGAPSIFPASMSGKAKPGTEGAADFAELLKGSQNINAVPGNVAEAKGKPAADDTAEAASNGSGITFYSDNENGEPGDGETAEAGEGESEALLPLSVLSGETGDDATAPTGLPSTIDQLTPVVAAKPDPAAVAAAVAAEGQVETAIPLPDASQGEIETATSLLLKGKAATASALAGTAQKADGAAAVAGAADAVTDATANAAKTAATALTGDTALSQAEGQSDAGKTALPGAGQAVTEAIAGQQLAPDAETKPALQLTESEAAARAKELAEQFAPGQKIENSDAGKAAGKASEAPGAAVAAAARMANGSLSETGEAGAETAVEATAPDTQAVKAAVQAALADAGRGQAANGQPAPLNGGDAQAAATDHVETGTDTTAPALDSVIDEALSLDGAASDTLEPDFMQQTVATAAAAAISAAQQAEAQASASAPQAGVVTVQAGEMGETVATATSSASNANAAARNLQMVDPDWPVNLTSMIRAAQEMGQSEIEIALQPEKLGKMTIKLDMRDSSNVAVNIVTETDAAARMLNDNQSRLADMMQKAGLDLTQHHASSGQSFQDQGGQGGQMSGNSGSGTDAWQNSSDEELSAQSMQAAPDKGIDIIA</sequence>
<feature type="region of interest" description="Disordered" evidence="1">
    <location>
        <begin position="353"/>
        <end position="386"/>
    </location>
</feature>
<accession>A0A6L8LCD7</accession>
<evidence type="ECO:0000256" key="1">
    <source>
        <dbReference type="SAM" id="MobiDB-lite"/>
    </source>
</evidence>
<evidence type="ECO:0000259" key="2">
    <source>
        <dbReference type="Pfam" id="PF02120"/>
    </source>
</evidence>
<proteinExistence type="predicted"/>
<feature type="compositionally biased region" description="Acidic residues" evidence="1">
    <location>
        <begin position="81"/>
        <end position="97"/>
    </location>
</feature>
<reference evidence="3 4" key="1">
    <citation type="submission" date="2020-01" db="EMBL/GenBank/DDBJ databases">
        <authorList>
            <person name="Chen S."/>
        </authorList>
    </citation>
    <scope>NUCLEOTIDE SEQUENCE [LARGE SCALE GENOMIC DNA]</scope>
    <source>
        <strain evidence="3 4">GS-10</strain>
    </source>
</reference>
<gene>
    <name evidence="3" type="ORF">GR167_00115</name>
</gene>
<dbReference type="InterPro" id="IPR038610">
    <property type="entry name" value="FliK-like_C_sf"/>
</dbReference>
<dbReference type="Proteomes" id="UP000479043">
    <property type="component" value="Unassembled WGS sequence"/>
</dbReference>